<comment type="caution">
    <text evidence="1">The sequence shown here is derived from an EMBL/GenBank/DDBJ whole genome shotgun (WGS) entry which is preliminary data.</text>
</comment>
<accession>N8ZN44</accession>
<evidence type="ECO:0000313" key="2">
    <source>
        <dbReference type="Proteomes" id="UP000013117"/>
    </source>
</evidence>
<protein>
    <submittedName>
        <fullName evidence="1">Uncharacterized protein</fullName>
    </submittedName>
</protein>
<sequence length="80" mass="9466">MKVKELIEQLQKLDPEQTVLAICEDDDIVRKGHAFETFWVDSATTIRAEAKRLDFGEVEFKFGEYPETRDHVFLHLEHKF</sequence>
<dbReference type="STRING" id="202952.GCA_000747725_03497"/>
<proteinExistence type="predicted"/>
<gene>
    <name evidence="1" type="ORF">F960_02652</name>
</gene>
<dbReference type="RefSeq" id="WP_004865384.1">
    <property type="nucleotide sequence ID" value="NZ_ASYY01000033.1"/>
</dbReference>
<evidence type="ECO:0000313" key="1">
    <source>
        <dbReference type="EMBL" id="ENV32930.1"/>
    </source>
</evidence>
<dbReference type="EMBL" id="APPN01000071">
    <property type="protein sequence ID" value="ENV32930.1"/>
    <property type="molecule type" value="Genomic_DNA"/>
</dbReference>
<dbReference type="GeneID" id="84209966"/>
<dbReference type="OrthoDB" id="6693203at2"/>
<organism evidence="1 2">
    <name type="scientific">Acinetobacter gerneri DSM 14967 = CIP 107464 = MTCC 9824</name>
    <dbReference type="NCBI Taxonomy" id="1120926"/>
    <lineage>
        <taxon>Bacteria</taxon>
        <taxon>Pseudomonadati</taxon>
        <taxon>Pseudomonadota</taxon>
        <taxon>Gammaproteobacteria</taxon>
        <taxon>Moraxellales</taxon>
        <taxon>Moraxellaceae</taxon>
        <taxon>Acinetobacter</taxon>
    </lineage>
</organism>
<keyword evidence="2" id="KW-1185">Reference proteome</keyword>
<dbReference type="AlphaFoldDB" id="N8ZN44"/>
<dbReference type="HOGENOM" id="CLU_2581714_0_0_6"/>
<dbReference type="Proteomes" id="UP000013117">
    <property type="component" value="Unassembled WGS sequence"/>
</dbReference>
<reference evidence="1 2" key="1">
    <citation type="submission" date="2013-02" db="EMBL/GenBank/DDBJ databases">
        <title>The Genome Sequence of Acinetobacter gerneri CIP 107464.</title>
        <authorList>
            <consortium name="The Broad Institute Genome Sequencing Platform"/>
            <consortium name="The Broad Institute Genome Sequencing Center for Infectious Disease"/>
            <person name="Cerqueira G."/>
            <person name="Feldgarden M."/>
            <person name="Courvalin P."/>
            <person name="Perichon B."/>
            <person name="Grillot-Courvalin C."/>
            <person name="Clermont D."/>
            <person name="Rocha E."/>
            <person name="Yoon E.-J."/>
            <person name="Nemec A."/>
            <person name="Walker B."/>
            <person name="Young S.K."/>
            <person name="Zeng Q."/>
            <person name="Gargeya S."/>
            <person name="Fitzgerald M."/>
            <person name="Haas B."/>
            <person name="Abouelleil A."/>
            <person name="Alvarado L."/>
            <person name="Arachchi H.M."/>
            <person name="Berlin A.M."/>
            <person name="Chapman S.B."/>
            <person name="Dewar J."/>
            <person name="Goldberg J."/>
            <person name="Griggs A."/>
            <person name="Gujja S."/>
            <person name="Hansen M."/>
            <person name="Howarth C."/>
            <person name="Imamovic A."/>
            <person name="Larimer J."/>
            <person name="McCowan C."/>
            <person name="Murphy C."/>
            <person name="Neiman D."/>
            <person name="Pearson M."/>
            <person name="Priest M."/>
            <person name="Roberts A."/>
            <person name="Saif S."/>
            <person name="Shea T."/>
            <person name="Sisk P."/>
            <person name="Sykes S."/>
            <person name="Wortman J."/>
            <person name="Nusbaum C."/>
            <person name="Birren B."/>
        </authorList>
    </citation>
    <scope>NUCLEOTIDE SEQUENCE [LARGE SCALE GENOMIC DNA]</scope>
    <source>
        <strain evidence="1 2">CIP 107464</strain>
    </source>
</reference>
<dbReference type="PATRIC" id="fig|1120926.3.peg.2565"/>
<name>N8ZN44_9GAMM</name>